<dbReference type="PANTHER" id="PTHR37981">
    <property type="entry name" value="LIPASE 2"/>
    <property type="match status" value="1"/>
</dbReference>
<feature type="domain" description="SGNH hydrolase-type esterase" evidence="3">
    <location>
        <begin position="30"/>
        <end position="267"/>
    </location>
</feature>
<evidence type="ECO:0000259" key="3">
    <source>
        <dbReference type="Pfam" id="PF13472"/>
    </source>
</evidence>
<evidence type="ECO:0000256" key="1">
    <source>
        <dbReference type="PIRSR" id="PIRSR637460-1"/>
    </source>
</evidence>
<dbReference type="Pfam" id="PF13472">
    <property type="entry name" value="Lipase_GDSL_2"/>
    <property type="match status" value="1"/>
</dbReference>
<proteinExistence type="predicted"/>
<organism evidence="4 5">
    <name type="scientific">Rhodococcus triatomae</name>
    <dbReference type="NCBI Taxonomy" id="300028"/>
    <lineage>
        <taxon>Bacteria</taxon>
        <taxon>Bacillati</taxon>
        <taxon>Actinomycetota</taxon>
        <taxon>Actinomycetes</taxon>
        <taxon>Mycobacteriales</taxon>
        <taxon>Nocardiaceae</taxon>
        <taxon>Rhodococcus</taxon>
    </lineage>
</organism>
<feature type="disulfide bond" evidence="2">
    <location>
        <begin position="123"/>
        <end position="137"/>
    </location>
</feature>
<evidence type="ECO:0000313" key="4">
    <source>
        <dbReference type="EMBL" id="SDJ28120.1"/>
    </source>
</evidence>
<evidence type="ECO:0000256" key="2">
    <source>
        <dbReference type="PIRSR" id="PIRSR637460-2"/>
    </source>
</evidence>
<dbReference type="Gene3D" id="3.40.50.1110">
    <property type="entry name" value="SGNH hydrolase"/>
    <property type="match status" value="1"/>
</dbReference>
<feature type="active site" evidence="1">
    <location>
        <position position="260"/>
    </location>
</feature>
<dbReference type="CDD" id="cd01823">
    <property type="entry name" value="SEST_like"/>
    <property type="match status" value="1"/>
</dbReference>
<name>A0A1G8SHH9_9NOCA</name>
<dbReference type="GO" id="GO:0004806">
    <property type="term" value="F:triacylglycerol lipase activity"/>
    <property type="evidence" value="ECO:0007669"/>
    <property type="project" value="TreeGrafter"/>
</dbReference>
<keyword evidence="2" id="KW-1015">Disulfide bond</keyword>
<keyword evidence="4" id="KW-0378">Hydrolase</keyword>
<sequence length="278" mass="28851">MVGGAAFVAVGTVTHAAADPVEPEYLHYVAMGDSFTNGAPIPPLDVTQDSALSCSPSAVNYPHLVAESLEPVRFDDRSCGGARTADLTGGAQPQYAALTEDTDLVTVGIGGNDIGLVGLANSCTNPFPEGTPGTVSCAERATAGGRDVYGESITAFAPRYGEIVDEIRSASPRARIVFVGYPTGIRSGGCFPAQPIWPRDADYLQDRIDQLTDVMRASVTAAGAEFVSLRESTVGHDACAVGADRWIEGLVPTDIAAPLHPNRAGHENAAAQVLAALR</sequence>
<keyword evidence="5" id="KW-1185">Reference proteome</keyword>
<dbReference type="EMBL" id="FNDN01000021">
    <property type="protein sequence ID" value="SDJ28120.1"/>
    <property type="molecule type" value="Genomic_DNA"/>
</dbReference>
<dbReference type="Proteomes" id="UP000183263">
    <property type="component" value="Unassembled WGS sequence"/>
</dbReference>
<reference evidence="4 5" key="1">
    <citation type="submission" date="2016-10" db="EMBL/GenBank/DDBJ databases">
        <authorList>
            <person name="de Groot N.N."/>
        </authorList>
    </citation>
    <scope>NUCLEOTIDE SEQUENCE [LARGE SCALE GENOMIC DNA]</scope>
    <source>
        <strain evidence="4 5">DSM 44892</strain>
    </source>
</reference>
<dbReference type="InterPro" id="IPR037460">
    <property type="entry name" value="SEST-like"/>
</dbReference>
<dbReference type="AlphaFoldDB" id="A0A1G8SHH9"/>
<protein>
    <submittedName>
        <fullName evidence="4">GDSL-like Lipase/Acylhydrolase family protein</fullName>
    </submittedName>
</protein>
<dbReference type="InterPro" id="IPR036514">
    <property type="entry name" value="SGNH_hydro_sf"/>
</dbReference>
<evidence type="ECO:0000313" key="5">
    <source>
        <dbReference type="Proteomes" id="UP000183263"/>
    </source>
</evidence>
<dbReference type="GO" id="GO:0019433">
    <property type="term" value="P:triglyceride catabolic process"/>
    <property type="evidence" value="ECO:0007669"/>
    <property type="project" value="TreeGrafter"/>
</dbReference>
<dbReference type="PANTHER" id="PTHR37981:SF1">
    <property type="entry name" value="SGNH HYDROLASE-TYPE ESTERASE DOMAIN-CONTAINING PROTEIN"/>
    <property type="match status" value="1"/>
</dbReference>
<gene>
    <name evidence="4" type="ORF">SAMN05444695_12132</name>
</gene>
<dbReference type="InterPro" id="IPR013830">
    <property type="entry name" value="SGNH_hydro"/>
</dbReference>
<dbReference type="SUPFAM" id="SSF52266">
    <property type="entry name" value="SGNH hydrolase"/>
    <property type="match status" value="1"/>
</dbReference>
<feature type="disulfide bond" evidence="2">
    <location>
        <begin position="190"/>
        <end position="239"/>
    </location>
</feature>
<accession>A0A1G8SHH9</accession>
<feature type="disulfide bond" evidence="2">
    <location>
        <begin position="54"/>
        <end position="79"/>
    </location>
</feature>
<feature type="active site" description="Nucleophile" evidence="1">
    <location>
        <position position="34"/>
    </location>
</feature>